<organism evidence="1 2">
    <name type="scientific">Lolium multiflorum</name>
    <name type="common">Italian ryegrass</name>
    <name type="synonym">Lolium perenne subsp. multiflorum</name>
    <dbReference type="NCBI Taxonomy" id="4521"/>
    <lineage>
        <taxon>Eukaryota</taxon>
        <taxon>Viridiplantae</taxon>
        <taxon>Streptophyta</taxon>
        <taxon>Embryophyta</taxon>
        <taxon>Tracheophyta</taxon>
        <taxon>Spermatophyta</taxon>
        <taxon>Magnoliopsida</taxon>
        <taxon>Liliopsida</taxon>
        <taxon>Poales</taxon>
        <taxon>Poaceae</taxon>
        <taxon>BOP clade</taxon>
        <taxon>Pooideae</taxon>
        <taxon>Poodae</taxon>
        <taxon>Poeae</taxon>
        <taxon>Poeae Chloroplast Group 2 (Poeae type)</taxon>
        <taxon>Loliodinae</taxon>
        <taxon>Loliinae</taxon>
        <taxon>Lolium</taxon>
    </lineage>
</organism>
<keyword evidence="2" id="KW-1185">Reference proteome</keyword>
<evidence type="ECO:0000313" key="2">
    <source>
        <dbReference type="Proteomes" id="UP001231189"/>
    </source>
</evidence>
<gene>
    <name evidence="1" type="ORF">QYE76_048007</name>
</gene>
<proteinExistence type="predicted"/>
<evidence type="ECO:0008006" key="3">
    <source>
        <dbReference type="Google" id="ProtNLM"/>
    </source>
</evidence>
<protein>
    <recommendedName>
        <fullName evidence="3">CCHC-type domain-containing protein</fullName>
    </recommendedName>
</protein>
<dbReference type="Proteomes" id="UP001231189">
    <property type="component" value="Unassembled WGS sequence"/>
</dbReference>
<accession>A0AAD8TPU4</accession>
<sequence length="81" mass="8788">MPVGFASLCFNCADLGHMDDMCSGKRCYLNNKSEDHAALQCTVSGTVAHGAPPLSFCTVSHLLHVTHLLIRHVPGPFRLHC</sequence>
<name>A0AAD8TPU4_LOLMU</name>
<dbReference type="AlphaFoldDB" id="A0AAD8TPU4"/>
<dbReference type="EMBL" id="JAUUTY010000002">
    <property type="protein sequence ID" value="KAK1687159.1"/>
    <property type="molecule type" value="Genomic_DNA"/>
</dbReference>
<reference evidence="1" key="1">
    <citation type="submission" date="2023-07" db="EMBL/GenBank/DDBJ databases">
        <title>A chromosome-level genome assembly of Lolium multiflorum.</title>
        <authorList>
            <person name="Chen Y."/>
            <person name="Copetti D."/>
            <person name="Kolliker R."/>
            <person name="Studer B."/>
        </authorList>
    </citation>
    <scope>NUCLEOTIDE SEQUENCE</scope>
    <source>
        <strain evidence="1">02402/16</strain>
        <tissue evidence="1">Leaf</tissue>
    </source>
</reference>
<comment type="caution">
    <text evidence="1">The sequence shown here is derived from an EMBL/GenBank/DDBJ whole genome shotgun (WGS) entry which is preliminary data.</text>
</comment>
<evidence type="ECO:0000313" key="1">
    <source>
        <dbReference type="EMBL" id="KAK1687159.1"/>
    </source>
</evidence>